<dbReference type="RefSeq" id="WP_308213494.1">
    <property type="nucleotide sequence ID" value="NZ_JAMTCP010000025.1"/>
</dbReference>
<proteinExistence type="predicted"/>
<accession>A0ABT1HXW2</accession>
<reference evidence="1 2" key="1">
    <citation type="submission" date="2022-06" db="EMBL/GenBank/DDBJ databases">
        <title>Genomic Encyclopedia of Archaeal and Bacterial Type Strains, Phase II (KMG-II): from individual species to whole genera.</title>
        <authorList>
            <person name="Goeker M."/>
        </authorList>
    </citation>
    <scope>NUCLEOTIDE SEQUENCE [LARGE SCALE GENOMIC DNA]</scope>
    <source>
        <strain evidence="1 2">DSM 40477</strain>
    </source>
</reference>
<dbReference type="Proteomes" id="UP001205311">
    <property type="component" value="Unassembled WGS sequence"/>
</dbReference>
<dbReference type="Pfam" id="PF16827">
    <property type="entry name" value="zf-HC3"/>
    <property type="match status" value="1"/>
</dbReference>
<keyword evidence="1" id="KW-0479">Metal-binding</keyword>
<comment type="caution">
    <text evidence="1">The sequence shown here is derived from an EMBL/GenBank/DDBJ whole genome shotgun (WGS) entry which is preliminary data.</text>
</comment>
<evidence type="ECO:0000313" key="2">
    <source>
        <dbReference type="Proteomes" id="UP001205311"/>
    </source>
</evidence>
<sequence>MNVTDPAWPGYMWQPWGERRHAYRGGRRPDGENVVAFCGTPLTTTSYPGDNPPEWQWPECSACAEA</sequence>
<dbReference type="GO" id="GO:0008270">
    <property type="term" value="F:zinc ion binding"/>
    <property type="evidence" value="ECO:0007669"/>
    <property type="project" value="UniProtKB-KW"/>
</dbReference>
<keyword evidence="1" id="KW-0862">Zinc</keyword>
<protein>
    <submittedName>
        <fullName evidence="1">Zinc-finger</fullName>
    </submittedName>
</protein>
<keyword evidence="1" id="KW-0863">Zinc-finger</keyword>
<evidence type="ECO:0000313" key="1">
    <source>
        <dbReference type="EMBL" id="MCP2260349.1"/>
    </source>
</evidence>
<keyword evidence="2" id="KW-1185">Reference proteome</keyword>
<organism evidence="1 2">
    <name type="scientific">Streptoalloteichus tenebrarius (strain ATCC 17920 / DSM 40477 / JCM 4838 / CBS 697.72 / NBRC 16177 / NCIMB 11028 / NRRL B-12390 / A12253. 1 / ISP 5477)</name>
    <name type="common">Streptomyces tenebrarius</name>
    <dbReference type="NCBI Taxonomy" id="1933"/>
    <lineage>
        <taxon>Bacteria</taxon>
        <taxon>Bacillati</taxon>
        <taxon>Actinomycetota</taxon>
        <taxon>Actinomycetes</taxon>
        <taxon>Pseudonocardiales</taxon>
        <taxon>Pseudonocardiaceae</taxon>
        <taxon>Streptoalloteichus</taxon>
    </lineage>
</organism>
<gene>
    <name evidence="1" type="ORF">LX15_004062</name>
</gene>
<dbReference type="EMBL" id="JAMTCP010000025">
    <property type="protein sequence ID" value="MCP2260349.1"/>
    <property type="molecule type" value="Genomic_DNA"/>
</dbReference>
<feature type="non-terminal residue" evidence="1">
    <location>
        <position position="66"/>
    </location>
</feature>
<dbReference type="InterPro" id="IPR031795">
    <property type="entry name" value="Zf-HC3"/>
</dbReference>
<name>A0ABT1HXW2_STRSD</name>